<dbReference type="RefSeq" id="WP_166670037.1">
    <property type="nucleotide sequence ID" value="NZ_SORI01000006.1"/>
</dbReference>
<dbReference type="PIRSF" id="PIRSF006470">
    <property type="entry name" value="DctB"/>
    <property type="match status" value="1"/>
</dbReference>
<evidence type="ECO:0000256" key="1">
    <source>
        <dbReference type="ARBA" id="ARBA00009023"/>
    </source>
</evidence>
<dbReference type="NCBIfam" id="NF037995">
    <property type="entry name" value="TRAP_S1"/>
    <property type="match status" value="1"/>
</dbReference>
<dbReference type="Proteomes" id="UP000295066">
    <property type="component" value="Unassembled WGS sequence"/>
</dbReference>
<dbReference type="GO" id="GO:0030288">
    <property type="term" value="C:outer membrane-bounded periplasmic space"/>
    <property type="evidence" value="ECO:0007669"/>
    <property type="project" value="InterPro"/>
</dbReference>
<reference evidence="5 6" key="1">
    <citation type="submission" date="2019-03" db="EMBL/GenBank/DDBJ databases">
        <title>Genomic Encyclopedia of Type Strains, Phase IV (KMG-IV): sequencing the most valuable type-strain genomes for metagenomic binning, comparative biology and taxonomic classification.</title>
        <authorList>
            <person name="Goeker M."/>
        </authorList>
    </citation>
    <scope>NUCLEOTIDE SEQUENCE [LARGE SCALE GENOMIC DNA]</scope>
    <source>
        <strain evidence="5 6">DSM 25964</strain>
    </source>
</reference>
<keyword evidence="5" id="KW-0675">Receptor</keyword>
<dbReference type="InterPro" id="IPR018389">
    <property type="entry name" value="DctP_fam"/>
</dbReference>
<dbReference type="NCBIfam" id="TIGR00787">
    <property type="entry name" value="dctP"/>
    <property type="match status" value="1"/>
</dbReference>
<evidence type="ECO:0000256" key="4">
    <source>
        <dbReference type="SAM" id="SignalP"/>
    </source>
</evidence>
<feature type="signal peptide" evidence="4">
    <location>
        <begin position="1"/>
        <end position="26"/>
    </location>
</feature>
<dbReference type="Gene3D" id="3.40.190.170">
    <property type="entry name" value="Bacterial extracellular solute-binding protein, family 7"/>
    <property type="match status" value="1"/>
</dbReference>
<evidence type="ECO:0000313" key="5">
    <source>
        <dbReference type="EMBL" id="TDY61174.1"/>
    </source>
</evidence>
<keyword evidence="3 4" id="KW-0732">Signal</keyword>
<dbReference type="InterPro" id="IPR038404">
    <property type="entry name" value="TRAP_DctP_sf"/>
</dbReference>
<dbReference type="AlphaFoldDB" id="A0A4R8M7M3"/>
<accession>A0A4R8M7M3</accession>
<proteinExistence type="inferred from homology"/>
<protein>
    <submittedName>
        <fullName evidence="5">Tripartite ATP-independent transporter DctP family solute receptor</fullName>
    </submittedName>
</protein>
<dbReference type="PANTHER" id="PTHR33376">
    <property type="match status" value="1"/>
</dbReference>
<dbReference type="GO" id="GO:0055085">
    <property type="term" value="P:transmembrane transport"/>
    <property type="evidence" value="ECO:0007669"/>
    <property type="project" value="InterPro"/>
</dbReference>
<comment type="similarity">
    <text evidence="1">Belongs to the bacterial solute-binding protein 7 family.</text>
</comment>
<keyword evidence="2" id="KW-0813">Transport</keyword>
<gene>
    <name evidence="5" type="ORF">C8D99_10629</name>
</gene>
<evidence type="ECO:0000313" key="6">
    <source>
        <dbReference type="Proteomes" id="UP000295066"/>
    </source>
</evidence>
<organism evidence="5 6">
    <name type="scientific">Aminivibrio pyruvatiphilus</name>
    <dbReference type="NCBI Taxonomy" id="1005740"/>
    <lineage>
        <taxon>Bacteria</taxon>
        <taxon>Thermotogati</taxon>
        <taxon>Synergistota</taxon>
        <taxon>Synergistia</taxon>
        <taxon>Synergistales</taxon>
        <taxon>Aminobacteriaceae</taxon>
        <taxon>Aminivibrio</taxon>
    </lineage>
</organism>
<sequence>MTTMKRLGICALLAALVLSFPAASFAREFVMGHTGQPLVTFAQAGEKFAELLDKHSGGKMKVQVMGAAALGNNREGIEQIQQGVTDFWLISTGLLAPFTKAVTVYDIPYLFKSEKAALDFVNSDLAMEVVKPLEEKGIKPLGYFIMGWRHTHSNIAIRTPEDLKGVKIRTEPAPIRMAIFKAMGANPIPMDFGEVFTSLQQGVIDAGENTFENIKSQGFHTVQKYITTDGHILDPMLIVMSKKSWDKLSDEEKAVLQKAVDETCKWEQDNVLANNKKIMEEFKAAPSPEVIELTAEQRQGFREASKSVLKDHEKDIDMAIYEKIMKFQEAYPEEAPNS</sequence>
<keyword evidence="6" id="KW-1185">Reference proteome</keyword>
<feature type="chain" id="PRO_5020759369" evidence="4">
    <location>
        <begin position="27"/>
        <end position="338"/>
    </location>
</feature>
<dbReference type="EMBL" id="SORI01000006">
    <property type="protein sequence ID" value="TDY61174.1"/>
    <property type="molecule type" value="Genomic_DNA"/>
</dbReference>
<comment type="caution">
    <text evidence="5">The sequence shown here is derived from an EMBL/GenBank/DDBJ whole genome shotgun (WGS) entry which is preliminary data.</text>
</comment>
<evidence type="ECO:0000256" key="3">
    <source>
        <dbReference type="ARBA" id="ARBA00022729"/>
    </source>
</evidence>
<name>A0A4R8M7M3_9BACT</name>
<evidence type="ECO:0000256" key="2">
    <source>
        <dbReference type="ARBA" id="ARBA00022448"/>
    </source>
</evidence>
<dbReference type="Pfam" id="PF03480">
    <property type="entry name" value="DctP"/>
    <property type="match status" value="1"/>
</dbReference>
<dbReference type="PANTHER" id="PTHR33376:SF7">
    <property type="entry name" value="C4-DICARBOXYLATE-BINDING PROTEIN DCTB"/>
    <property type="match status" value="1"/>
</dbReference>
<dbReference type="InterPro" id="IPR004682">
    <property type="entry name" value="TRAP_DctP"/>
</dbReference>